<dbReference type="InterPro" id="IPR000719">
    <property type="entry name" value="Prot_kinase_dom"/>
</dbReference>
<dbReference type="Gene3D" id="1.25.40.10">
    <property type="entry name" value="Tetratricopeptide repeat domain"/>
    <property type="match status" value="2"/>
</dbReference>
<proteinExistence type="predicted"/>
<comment type="catalytic activity">
    <reaction evidence="9">
        <text>L-threonyl-[protein] + ATP = O-phospho-L-threonyl-[protein] + ADP + H(+)</text>
        <dbReference type="Rhea" id="RHEA:46608"/>
        <dbReference type="Rhea" id="RHEA-COMP:11060"/>
        <dbReference type="Rhea" id="RHEA-COMP:11605"/>
        <dbReference type="ChEBI" id="CHEBI:15378"/>
        <dbReference type="ChEBI" id="CHEBI:30013"/>
        <dbReference type="ChEBI" id="CHEBI:30616"/>
        <dbReference type="ChEBI" id="CHEBI:61977"/>
        <dbReference type="ChEBI" id="CHEBI:456216"/>
        <dbReference type="EC" id="2.7.11.1"/>
    </reaction>
</comment>
<name>A0ABV4YFH2_9CYAN</name>
<dbReference type="SMART" id="SM00220">
    <property type="entry name" value="S_TKc"/>
    <property type="match status" value="1"/>
</dbReference>
<dbReference type="RefSeq" id="WP_413259073.1">
    <property type="nucleotide sequence ID" value="NZ_JBHFNS010000076.1"/>
</dbReference>
<evidence type="ECO:0000256" key="6">
    <source>
        <dbReference type="ARBA" id="ARBA00022777"/>
    </source>
</evidence>
<feature type="domain" description="Protein kinase" evidence="12">
    <location>
        <begin position="18"/>
        <end position="263"/>
    </location>
</feature>
<protein>
    <recommendedName>
        <fullName evidence="1">non-specific serine/threonine protein kinase</fullName>
        <ecNumber evidence="1">2.7.11.1</ecNumber>
    </recommendedName>
</protein>
<dbReference type="SUPFAM" id="SSF56112">
    <property type="entry name" value="Protein kinase-like (PK-like)"/>
    <property type="match status" value="1"/>
</dbReference>
<accession>A0ABV4YFH2</accession>
<evidence type="ECO:0000256" key="10">
    <source>
        <dbReference type="ARBA" id="ARBA00048679"/>
    </source>
</evidence>
<evidence type="ECO:0000256" key="3">
    <source>
        <dbReference type="ARBA" id="ARBA00022679"/>
    </source>
</evidence>
<dbReference type="Pfam" id="PF07719">
    <property type="entry name" value="TPR_2"/>
    <property type="match status" value="1"/>
</dbReference>
<dbReference type="EC" id="2.7.11.1" evidence="1"/>
<dbReference type="PROSITE" id="PS50011">
    <property type="entry name" value="PROTEIN_KINASE_DOM"/>
    <property type="match status" value="1"/>
</dbReference>
<dbReference type="PROSITE" id="PS50005">
    <property type="entry name" value="TPR"/>
    <property type="match status" value="3"/>
</dbReference>
<evidence type="ECO:0000256" key="4">
    <source>
        <dbReference type="ARBA" id="ARBA00022737"/>
    </source>
</evidence>
<dbReference type="Pfam" id="PF00515">
    <property type="entry name" value="TPR_1"/>
    <property type="match status" value="1"/>
</dbReference>
<dbReference type="PROSITE" id="PS00108">
    <property type="entry name" value="PROTEIN_KINASE_ST"/>
    <property type="match status" value="1"/>
</dbReference>
<evidence type="ECO:0000313" key="13">
    <source>
        <dbReference type="EMBL" id="MFB2937585.1"/>
    </source>
</evidence>
<evidence type="ECO:0000313" key="14">
    <source>
        <dbReference type="Proteomes" id="UP001576776"/>
    </source>
</evidence>
<evidence type="ECO:0000256" key="2">
    <source>
        <dbReference type="ARBA" id="ARBA00022527"/>
    </source>
</evidence>
<dbReference type="Pfam" id="PF13414">
    <property type="entry name" value="TPR_11"/>
    <property type="match status" value="1"/>
</dbReference>
<dbReference type="InterPro" id="IPR008271">
    <property type="entry name" value="Ser/Thr_kinase_AS"/>
</dbReference>
<dbReference type="Pfam" id="PF00069">
    <property type="entry name" value="Pkinase"/>
    <property type="match status" value="1"/>
</dbReference>
<comment type="caution">
    <text evidence="13">The sequence shown here is derived from an EMBL/GenBank/DDBJ whole genome shotgun (WGS) entry which is preliminary data.</text>
</comment>
<gene>
    <name evidence="13" type="ORF">ACE1B6_20240</name>
</gene>
<evidence type="ECO:0000256" key="9">
    <source>
        <dbReference type="ARBA" id="ARBA00047899"/>
    </source>
</evidence>
<evidence type="ECO:0000256" key="1">
    <source>
        <dbReference type="ARBA" id="ARBA00012513"/>
    </source>
</evidence>
<keyword evidence="14" id="KW-1185">Reference proteome</keyword>
<dbReference type="SMART" id="SM00028">
    <property type="entry name" value="TPR"/>
    <property type="match status" value="5"/>
</dbReference>
<dbReference type="CDD" id="cd14014">
    <property type="entry name" value="STKc_PknB_like"/>
    <property type="match status" value="1"/>
</dbReference>
<feature type="repeat" description="TPR" evidence="11">
    <location>
        <begin position="451"/>
        <end position="484"/>
    </location>
</feature>
<feature type="repeat" description="TPR" evidence="11">
    <location>
        <begin position="383"/>
        <end position="416"/>
    </location>
</feature>
<evidence type="ECO:0000259" key="12">
    <source>
        <dbReference type="PROSITE" id="PS50011"/>
    </source>
</evidence>
<keyword evidence="8" id="KW-0067">ATP-binding</keyword>
<dbReference type="InterPro" id="IPR013105">
    <property type="entry name" value="TPR_2"/>
</dbReference>
<dbReference type="PANTHER" id="PTHR24363:SF0">
    <property type="entry name" value="SERINE_THREONINE KINASE LIKE DOMAIN CONTAINING 1"/>
    <property type="match status" value="1"/>
</dbReference>
<keyword evidence="7 11" id="KW-0802">TPR repeat</keyword>
<reference evidence="13 14" key="1">
    <citation type="submission" date="2024-09" db="EMBL/GenBank/DDBJ databases">
        <title>Floridaenema gen nov. (Aerosakkonemataceae, Aerosakkonematales ord. nov., Cyanobacteria) from benthic tropical and subtropical fresh waters, with the description of four new species.</title>
        <authorList>
            <person name="Moretto J.A."/>
            <person name="Berthold D.E."/>
            <person name="Lefler F.W."/>
            <person name="Huang I.-S."/>
            <person name="Laughinghouse H. IV."/>
        </authorList>
    </citation>
    <scope>NUCLEOTIDE SEQUENCE [LARGE SCALE GENOMIC DNA]</scope>
    <source>
        <strain evidence="13 14">BLCC-F154</strain>
    </source>
</reference>
<evidence type="ECO:0000256" key="11">
    <source>
        <dbReference type="PROSITE-ProRule" id="PRU00339"/>
    </source>
</evidence>
<feature type="repeat" description="TPR" evidence="11">
    <location>
        <begin position="315"/>
        <end position="348"/>
    </location>
</feature>
<comment type="catalytic activity">
    <reaction evidence="10">
        <text>L-seryl-[protein] + ATP = O-phospho-L-seryl-[protein] + ADP + H(+)</text>
        <dbReference type="Rhea" id="RHEA:17989"/>
        <dbReference type="Rhea" id="RHEA-COMP:9863"/>
        <dbReference type="Rhea" id="RHEA-COMP:11604"/>
        <dbReference type="ChEBI" id="CHEBI:15378"/>
        <dbReference type="ChEBI" id="CHEBI:29999"/>
        <dbReference type="ChEBI" id="CHEBI:30616"/>
        <dbReference type="ChEBI" id="CHEBI:83421"/>
        <dbReference type="ChEBI" id="CHEBI:456216"/>
        <dbReference type="EC" id="2.7.11.1"/>
    </reaction>
</comment>
<dbReference type="Gene3D" id="2.60.40.10">
    <property type="entry name" value="Immunoglobulins"/>
    <property type="match status" value="1"/>
</dbReference>
<keyword evidence="2" id="KW-0723">Serine/threonine-protein kinase</keyword>
<keyword evidence="6" id="KW-0418">Kinase</keyword>
<dbReference type="EMBL" id="JBHFNS010000076">
    <property type="protein sequence ID" value="MFB2937585.1"/>
    <property type="molecule type" value="Genomic_DNA"/>
</dbReference>
<dbReference type="InterPro" id="IPR013783">
    <property type="entry name" value="Ig-like_fold"/>
</dbReference>
<dbReference type="PROSITE" id="PS50293">
    <property type="entry name" value="TPR_REGION"/>
    <property type="match status" value="1"/>
</dbReference>
<keyword evidence="3" id="KW-0808">Transferase</keyword>
<dbReference type="SUPFAM" id="SSF48439">
    <property type="entry name" value="Protein prenylyltransferase"/>
    <property type="match status" value="1"/>
</dbReference>
<organism evidence="13 14">
    <name type="scientific">Floridaenema fluviatile BLCC-F154</name>
    <dbReference type="NCBI Taxonomy" id="3153640"/>
    <lineage>
        <taxon>Bacteria</taxon>
        <taxon>Bacillati</taxon>
        <taxon>Cyanobacteriota</taxon>
        <taxon>Cyanophyceae</taxon>
        <taxon>Oscillatoriophycideae</taxon>
        <taxon>Aerosakkonematales</taxon>
        <taxon>Aerosakkonemataceae</taxon>
        <taxon>Floridanema</taxon>
        <taxon>Floridanema fluviatile</taxon>
    </lineage>
</organism>
<evidence type="ECO:0000256" key="7">
    <source>
        <dbReference type="ARBA" id="ARBA00022803"/>
    </source>
</evidence>
<dbReference type="InterPro" id="IPR011990">
    <property type="entry name" value="TPR-like_helical_dom_sf"/>
</dbReference>
<dbReference type="InterPro" id="IPR019734">
    <property type="entry name" value="TPR_rpt"/>
</dbReference>
<evidence type="ECO:0000256" key="8">
    <source>
        <dbReference type="ARBA" id="ARBA00022840"/>
    </source>
</evidence>
<dbReference type="Proteomes" id="UP001576776">
    <property type="component" value="Unassembled WGS sequence"/>
</dbReference>
<dbReference type="PANTHER" id="PTHR24363">
    <property type="entry name" value="SERINE/THREONINE PROTEIN KINASE"/>
    <property type="match status" value="1"/>
</dbReference>
<keyword evidence="5" id="KW-0547">Nucleotide-binding</keyword>
<sequence length="638" mass="73065">MSNFPDFSSHGYQVIHELARNREAGRITYLATYLNLNQKVTIKEFRFASEGTNWSGFKAYEREIEILQQLDHPRIPRYLASFETPMGFCLVQEYKNAPSLAKKRSFTPGEVRKITISVLEILVYLQKRIPPVIHRDIKPENILVDERLNAYLVDFGLARIGSADVALSSVAVGTPGFMPPEEQFGRPLSSASDLYSLGATLICLVTGTRSVNIGRLINEEYRFSFKPLVPQLSHSFVDWLTEMVEPNVRKRFANAEVALSALMEPNKLKYSQKRKWVNFKLVNLKVLILFWMIWFPGFLISQVNSSLDNSMNQSKSNSMNKGDRLFQQGNYSSALSAYNQALRINPNHYNALIGRCATFNEIFSYKEALVDCNQAIEISPKNSRVWMLKGHALAGMGKYEESIAAYDRAIEINPNYSYAWSGRCNTFNFLRQYKQALSNCGQALQIHPKLYSAWHNQGVALEGLGHNEQALSSYRKALQFQPNYLRSISSSYKLLKKLGRLENNKFDLCLRRIQPPVPANSHSNYRGILNTPTPLCPLNNTVLYYYPTELRNTTLAWKNVSGAKSYIVEVDFNMPGVGWCSEQESCKTKITENITTNRYTFNFGGDRLGRWRVWAVDANGKESPKSEWWKFYYRQIRP</sequence>
<evidence type="ECO:0000256" key="5">
    <source>
        <dbReference type="ARBA" id="ARBA00022741"/>
    </source>
</evidence>
<dbReference type="InterPro" id="IPR011009">
    <property type="entry name" value="Kinase-like_dom_sf"/>
</dbReference>
<keyword evidence="4" id="KW-0677">Repeat</keyword>
<dbReference type="Gene3D" id="1.10.510.10">
    <property type="entry name" value="Transferase(Phosphotransferase) domain 1"/>
    <property type="match status" value="1"/>
</dbReference>